<proteinExistence type="predicted"/>
<feature type="transmembrane region" description="Helical" evidence="6">
    <location>
        <begin position="96"/>
        <end position="115"/>
    </location>
</feature>
<evidence type="ECO:0000256" key="2">
    <source>
        <dbReference type="ARBA" id="ARBA00022475"/>
    </source>
</evidence>
<evidence type="ECO:0000256" key="3">
    <source>
        <dbReference type="ARBA" id="ARBA00022692"/>
    </source>
</evidence>
<feature type="transmembrane region" description="Helical" evidence="6">
    <location>
        <begin position="51"/>
        <end position="75"/>
    </location>
</feature>
<evidence type="ECO:0000256" key="4">
    <source>
        <dbReference type="ARBA" id="ARBA00022989"/>
    </source>
</evidence>
<dbReference type="RefSeq" id="WP_035390179.1">
    <property type="nucleotide sequence ID" value="NZ_JQKF01000020.1"/>
</dbReference>
<organism evidence="7 8">
    <name type="scientific">Ferrimicrobium acidiphilum DSM 19497</name>
    <dbReference type="NCBI Taxonomy" id="1121877"/>
    <lineage>
        <taxon>Bacteria</taxon>
        <taxon>Bacillati</taxon>
        <taxon>Actinomycetota</taxon>
        <taxon>Acidimicrobiia</taxon>
        <taxon>Acidimicrobiales</taxon>
        <taxon>Acidimicrobiaceae</taxon>
        <taxon>Ferrimicrobium</taxon>
    </lineage>
</organism>
<keyword evidence="2" id="KW-1003">Cell membrane</keyword>
<feature type="transmembrane region" description="Helical" evidence="6">
    <location>
        <begin position="121"/>
        <end position="141"/>
    </location>
</feature>
<comment type="caution">
    <text evidence="7">The sequence shown here is derived from an EMBL/GenBank/DDBJ whole genome shotgun (WGS) entry which is preliminary data.</text>
</comment>
<dbReference type="InterPro" id="IPR038730">
    <property type="entry name" value="HyfE-like"/>
</dbReference>
<comment type="subcellular location">
    <subcellularLocation>
        <location evidence="1">Cell membrane</location>
        <topology evidence="1">Multi-pass membrane protein</topology>
    </subcellularLocation>
</comment>
<feature type="transmembrane region" description="Helical" evidence="6">
    <location>
        <begin position="181"/>
        <end position="199"/>
    </location>
</feature>
<dbReference type="PANTHER" id="PTHR38601">
    <property type="entry name" value="HYDROGENASE-4 COMPONENT E"/>
    <property type="match status" value="1"/>
</dbReference>
<dbReference type="Proteomes" id="UP000032336">
    <property type="component" value="Unassembled WGS sequence"/>
</dbReference>
<dbReference type="EMBL" id="JXUW01000022">
    <property type="protein sequence ID" value="KJE76099.1"/>
    <property type="molecule type" value="Genomic_DNA"/>
</dbReference>
<gene>
    <name evidence="7" type="ORF">FEAC_21900</name>
</gene>
<evidence type="ECO:0000256" key="1">
    <source>
        <dbReference type="ARBA" id="ARBA00004651"/>
    </source>
</evidence>
<keyword evidence="4 6" id="KW-1133">Transmembrane helix</keyword>
<keyword evidence="5 6" id="KW-0472">Membrane</keyword>
<reference evidence="7 8" key="1">
    <citation type="submission" date="2015-01" db="EMBL/GenBank/DDBJ databases">
        <title>Draft genome of the acidophilic iron oxidizer Ferrimicrobium acidiphilum strain T23.</title>
        <authorList>
            <person name="Poehlein A."/>
            <person name="Eisen S."/>
            <person name="Schloemann M."/>
            <person name="Johnson B.D."/>
            <person name="Daniel R."/>
            <person name="Muehling M."/>
        </authorList>
    </citation>
    <scope>NUCLEOTIDE SEQUENCE [LARGE SCALE GENOMIC DNA]</scope>
    <source>
        <strain evidence="7 8">T23</strain>
    </source>
</reference>
<evidence type="ECO:0000313" key="7">
    <source>
        <dbReference type="EMBL" id="KJE76099.1"/>
    </source>
</evidence>
<dbReference type="STRING" id="1121877.FEAC_21900"/>
<dbReference type="AlphaFoldDB" id="A0A0D8FT18"/>
<name>A0A0D8FT18_9ACTN</name>
<dbReference type="GO" id="GO:0005886">
    <property type="term" value="C:plasma membrane"/>
    <property type="evidence" value="ECO:0007669"/>
    <property type="project" value="UniProtKB-SubCell"/>
</dbReference>
<accession>A0A0D8FT18</accession>
<sequence>MSILIQLCPALLLLTGILIAAFRDLRAQTVILRIQGIGLGMLPLLLAIEQHSVALAVAGVIELAIRGFLLPGLLMRTVKRLPPEQDPSTVRNTASSFLLSGILTVIANLVFLPLTRATSTTLGQSSFIGLVLVFLGIQVLLMRRRAIGQIIGFLMIDNGIDAFGFLATLGVPFILELGGGLDLVFVVLILAVLTNRMVIKFEGTDIDDLSELRER</sequence>
<feature type="transmembrane region" description="Helical" evidence="6">
    <location>
        <begin position="153"/>
        <end position="175"/>
    </location>
</feature>
<keyword evidence="3 6" id="KW-0812">Transmembrane</keyword>
<keyword evidence="8" id="KW-1185">Reference proteome</keyword>
<evidence type="ECO:0000256" key="6">
    <source>
        <dbReference type="SAM" id="Phobius"/>
    </source>
</evidence>
<evidence type="ECO:0000313" key="8">
    <source>
        <dbReference type="Proteomes" id="UP000032336"/>
    </source>
</evidence>
<dbReference type="GeneID" id="78373253"/>
<evidence type="ECO:0000256" key="5">
    <source>
        <dbReference type="ARBA" id="ARBA00023136"/>
    </source>
</evidence>
<dbReference type="PANTHER" id="PTHR38601:SF1">
    <property type="entry name" value="HYDROGENASE-4 COMPONENT E"/>
    <property type="match status" value="1"/>
</dbReference>
<dbReference type="eggNOG" id="COG4237">
    <property type="taxonomic scope" value="Bacteria"/>
</dbReference>
<dbReference type="OrthoDB" id="4833173at2"/>
<protein>
    <submittedName>
        <fullName evidence="7">Hydrogenase 4 membrane subunit</fullName>
    </submittedName>
</protein>